<gene>
    <name evidence="2" type="ORF">ICT70_06695</name>
</gene>
<keyword evidence="2" id="KW-0489">Methyltransferase</keyword>
<feature type="domain" description="Tellurite resistance methyltransferase TehB-like" evidence="1">
    <location>
        <begin position="41"/>
        <end position="177"/>
    </location>
</feature>
<dbReference type="GO" id="GO:0008168">
    <property type="term" value="F:methyltransferase activity"/>
    <property type="evidence" value="ECO:0007669"/>
    <property type="project" value="UniProtKB-KW"/>
</dbReference>
<dbReference type="Pfam" id="PF03848">
    <property type="entry name" value="TehB"/>
    <property type="match status" value="1"/>
</dbReference>
<keyword evidence="3" id="KW-1185">Reference proteome</keyword>
<dbReference type="CDD" id="cd02440">
    <property type="entry name" value="AdoMet_MTases"/>
    <property type="match status" value="1"/>
</dbReference>
<reference evidence="2" key="1">
    <citation type="submission" date="2020-09" db="EMBL/GenBank/DDBJ databases">
        <title>Pelobacter alkaliphilus sp. nov., a novel anaerobic arsenate-reducing bacterium from terrestrial mud volcano.</title>
        <authorList>
            <person name="Khomyakova M.A."/>
            <person name="Merkel A.Y."/>
            <person name="Slobodkin A.I."/>
        </authorList>
    </citation>
    <scope>NUCLEOTIDE SEQUENCE</scope>
    <source>
        <strain evidence="2">M08fum</strain>
    </source>
</reference>
<dbReference type="InterPro" id="IPR029063">
    <property type="entry name" value="SAM-dependent_MTases_sf"/>
</dbReference>
<dbReference type="Proteomes" id="UP000632828">
    <property type="component" value="Unassembled WGS sequence"/>
</dbReference>
<accession>A0A8J6QL75</accession>
<proteinExistence type="predicted"/>
<dbReference type="SUPFAM" id="SSF53335">
    <property type="entry name" value="S-adenosyl-L-methionine-dependent methyltransferases"/>
    <property type="match status" value="1"/>
</dbReference>
<dbReference type="Gene3D" id="3.40.50.150">
    <property type="entry name" value="Vaccinia Virus protein VP39"/>
    <property type="match status" value="1"/>
</dbReference>
<dbReference type="EMBL" id="JACWUN010000006">
    <property type="protein sequence ID" value="MBD1400354.1"/>
    <property type="molecule type" value="Genomic_DNA"/>
</dbReference>
<evidence type="ECO:0000313" key="3">
    <source>
        <dbReference type="Proteomes" id="UP000632828"/>
    </source>
</evidence>
<sequence>MNDSRYSREKWDQRWQEKAALPAGQPDDWLLRVLPHLPDLGEALDLACGMGRNALVLARAGYQVTAVDFSPVALDLLSGVAAQEGLPVAVECADLETGDYRVAPASYDLGLQFYYLHRPLLPLLQDAVRPGGYMVVRTFSQAGEERFGPVNREISFAPGELLNLFSNWEILLYEEGLEPSRKGGSLVGLFARKQNGSADT</sequence>
<comment type="caution">
    <text evidence="2">The sequence shown here is derived from an EMBL/GenBank/DDBJ whole genome shotgun (WGS) entry which is preliminary data.</text>
</comment>
<keyword evidence="2" id="KW-0808">Transferase</keyword>
<dbReference type="InterPro" id="IPR015985">
    <property type="entry name" value="TehB-like_dom"/>
</dbReference>
<organism evidence="2 3">
    <name type="scientific">Pelovirga terrestris</name>
    <dbReference type="NCBI Taxonomy" id="2771352"/>
    <lineage>
        <taxon>Bacteria</taxon>
        <taxon>Pseudomonadati</taxon>
        <taxon>Thermodesulfobacteriota</taxon>
        <taxon>Desulfuromonadia</taxon>
        <taxon>Geobacterales</taxon>
        <taxon>Geobacteraceae</taxon>
        <taxon>Pelovirga</taxon>
    </lineage>
</organism>
<evidence type="ECO:0000259" key="1">
    <source>
        <dbReference type="Pfam" id="PF03848"/>
    </source>
</evidence>
<name>A0A8J6QL75_9BACT</name>
<dbReference type="AlphaFoldDB" id="A0A8J6QL75"/>
<dbReference type="RefSeq" id="WP_191154771.1">
    <property type="nucleotide sequence ID" value="NZ_JACWUN010000006.1"/>
</dbReference>
<evidence type="ECO:0000313" key="2">
    <source>
        <dbReference type="EMBL" id="MBD1400354.1"/>
    </source>
</evidence>
<protein>
    <submittedName>
        <fullName evidence="2">Methyltransferase domain-containing protein</fullName>
    </submittedName>
</protein>
<dbReference type="GO" id="GO:0032259">
    <property type="term" value="P:methylation"/>
    <property type="evidence" value="ECO:0007669"/>
    <property type="project" value="UniProtKB-KW"/>
</dbReference>